<dbReference type="SUPFAM" id="SSF48295">
    <property type="entry name" value="TrpR-like"/>
    <property type="match status" value="1"/>
</dbReference>
<dbReference type="EMBL" id="JBHPBY010000173">
    <property type="protein sequence ID" value="MFC1851280.1"/>
    <property type="molecule type" value="Genomic_DNA"/>
</dbReference>
<evidence type="ECO:0000313" key="3">
    <source>
        <dbReference type="Proteomes" id="UP001594351"/>
    </source>
</evidence>
<gene>
    <name evidence="2" type="ORF">ACFL27_13875</name>
</gene>
<dbReference type="Gene3D" id="1.10.1750.10">
    <property type="match status" value="1"/>
</dbReference>
<evidence type="ECO:0000313" key="2">
    <source>
        <dbReference type="EMBL" id="MFC1851280.1"/>
    </source>
</evidence>
<dbReference type="InterPro" id="IPR010921">
    <property type="entry name" value="Trp_repressor/repl_initiator"/>
</dbReference>
<accession>A0ABV6YYL4</accession>
<protein>
    <recommendedName>
        <fullName evidence="1">Chromosomal replication initiator DnaA C-terminal domain-containing protein</fullName>
    </recommendedName>
</protein>
<dbReference type="SMART" id="SM00760">
    <property type="entry name" value="Bac_DnaA_C"/>
    <property type="match status" value="1"/>
</dbReference>
<feature type="domain" description="Chromosomal replication initiator DnaA C-terminal" evidence="1">
    <location>
        <begin position="41"/>
        <end position="109"/>
    </location>
</feature>
<proteinExistence type="predicted"/>
<sequence>MVESFQLHVALGSNRFFEWLQETFFDKKHSQIPKSCSLFPPQAKLLTAVQDFYGCSENDLSQSRRVVSNEPGSVAIYLLRELRDEHSLEIGKLFGLFQYSSVSSVIQNVRFKLTKDKPLQKGIATLINTIRKGQTWI</sequence>
<dbReference type="InterPro" id="IPR013159">
    <property type="entry name" value="DnaA_C"/>
</dbReference>
<organism evidence="2 3">
    <name type="scientific">candidate division CSSED10-310 bacterium</name>
    <dbReference type="NCBI Taxonomy" id="2855610"/>
    <lineage>
        <taxon>Bacteria</taxon>
        <taxon>Bacteria division CSSED10-310</taxon>
    </lineage>
</organism>
<reference evidence="2 3" key="1">
    <citation type="submission" date="2024-09" db="EMBL/GenBank/DDBJ databases">
        <title>Laminarin stimulates single cell rates of sulfate reduction while oxygen inhibits transcriptomic activity in coastal marine sediment.</title>
        <authorList>
            <person name="Lindsay M."/>
            <person name="Orcutt B."/>
            <person name="Emerson D."/>
            <person name="Stepanauskas R."/>
            <person name="D'Angelo T."/>
        </authorList>
    </citation>
    <scope>NUCLEOTIDE SEQUENCE [LARGE SCALE GENOMIC DNA]</scope>
    <source>
        <strain evidence="2">SAG AM-311-K15</strain>
    </source>
</reference>
<dbReference type="Proteomes" id="UP001594351">
    <property type="component" value="Unassembled WGS sequence"/>
</dbReference>
<name>A0ABV6YYL4_UNCC1</name>
<evidence type="ECO:0000259" key="1">
    <source>
        <dbReference type="SMART" id="SM00760"/>
    </source>
</evidence>
<keyword evidence="3" id="KW-1185">Reference proteome</keyword>
<comment type="caution">
    <text evidence="2">The sequence shown here is derived from an EMBL/GenBank/DDBJ whole genome shotgun (WGS) entry which is preliminary data.</text>
</comment>